<dbReference type="PROSITE" id="PS51192">
    <property type="entry name" value="HELICASE_ATP_BIND_1"/>
    <property type="match status" value="1"/>
</dbReference>
<organism evidence="5 6">
    <name type="scientific">Agrococcus casei LMG 22410</name>
    <dbReference type="NCBI Taxonomy" id="1255656"/>
    <lineage>
        <taxon>Bacteria</taxon>
        <taxon>Bacillati</taxon>
        <taxon>Actinomycetota</taxon>
        <taxon>Actinomycetes</taxon>
        <taxon>Micrococcales</taxon>
        <taxon>Microbacteriaceae</taxon>
        <taxon>Agrococcus</taxon>
    </lineage>
</organism>
<dbReference type="InterPro" id="IPR000330">
    <property type="entry name" value="SNF2_N"/>
</dbReference>
<dbReference type="RefSeq" id="WP_086990631.1">
    <property type="nucleotide sequence ID" value="NZ_FUHU01000009.1"/>
</dbReference>
<evidence type="ECO:0000259" key="3">
    <source>
        <dbReference type="PROSITE" id="PS51192"/>
    </source>
</evidence>
<dbReference type="CDD" id="cd17919">
    <property type="entry name" value="DEXHc_Snf"/>
    <property type="match status" value="1"/>
</dbReference>
<feature type="domain" description="Helicase C-terminal" evidence="4">
    <location>
        <begin position="530"/>
        <end position="681"/>
    </location>
</feature>
<keyword evidence="1" id="KW-0378">Hydrolase</keyword>
<keyword evidence="5" id="KW-0067">ATP-binding</keyword>
<dbReference type="Gene3D" id="3.40.50.10810">
    <property type="entry name" value="Tandem AAA-ATPase domain"/>
    <property type="match status" value="1"/>
</dbReference>
<dbReference type="GeneID" id="303171908"/>
<evidence type="ECO:0000259" key="4">
    <source>
        <dbReference type="PROSITE" id="PS51194"/>
    </source>
</evidence>
<feature type="region of interest" description="Disordered" evidence="2">
    <location>
        <begin position="121"/>
        <end position="142"/>
    </location>
</feature>
<sequence>MTTVQQASTTRAHRDETGVIPRLARAAREVESSVQRRAASRTGRTKLQTVAILVRKERARIKADATLSSSKRTEELKRLDGIALILARSASKDPTLLPLLGEGAPITDAVREYKREVLAAAGVEAEPEPEPEPEAADESAEDVAKRVVPASVAASQLARPFLQPDMSPNRHKPRLDRLAGFDLLDPLFQSFQYGADGSPACMDLPDPEVSHAPKGLELMHHQARFVAAAKQGHRSFLLADEPGLGKTAQALLAAQAAQAYPLLVVAPNVVKVNWAREAARWTPGRSVAVVQGDANDIDGFADIVIINYEVLDRHVGWMRKHGFEGMAVDEAHFIKNADSKRSKHVLQISKSILERNSEALMLALTGTPLINDIDDFRTIWQFLGWTDEKGPKAKLADRLESTGLTPMNSAFYREARRAVIDMGIVRRRKEDVAADIPARTIADLPVELDEASIRSIREMEEKLTQRMLARYDRVLERQSLPADTLDDDLIMRIARSEIDTDGGESAKEAQNVFSMVRRIGKAKAPLAADYAGQLARSVGKVVFFAKHIDVMDAAEEHFANHGIRFTSIRGDQTPTQRQEAIDAFVQDPKVEVVVCSLQAAGVGINLQVASNMVLAELSWTNAEQTQAIDRIHRIGQDMPVTVWRIVAAQTVDTRIAQLIDAKANLAGRALDGAPEMTQSSNEIQIEAMAALLQQALCDRLPPLTD</sequence>
<dbReference type="AlphaFoldDB" id="A0A1R4EYS1"/>
<dbReference type="InterPro" id="IPR027417">
    <property type="entry name" value="P-loop_NTPase"/>
</dbReference>
<evidence type="ECO:0000313" key="6">
    <source>
        <dbReference type="Proteomes" id="UP000195787"/>
    </source>
</evidence>
<accession>A0A1R4EYS1</accession>
<evidence type="ECO:0000256" key="2">
    <source>
        <dbReference type="SAM" id="MobiDB-lite"/>
    </source>
</evidence>
<gene>
    <name evidence="5" type="ORF">CZ674_01650</name>
</gene>
<dbReference type="Pfam" id="PF00271">
    <property type="entry name" value="Helicase_C"/>
    <property type="match status" value="1"/>
</dbReference>
<dbReference type="CDD" id="cd18793">
    <property type="entry name" value="SF2_C_SNF"/>
    <property type="match status" value="1"/>
</dbReference>
<dbReference type="InterPro" id="IPR049730">
    <property type="entry name" value="SNF2/RAD54-like_C"/>
</dbReference>
<evidence type="ECO:0000313" key="5">
    <source>
        <dbReference type="EMBL" id="SJM48756.1"/>
    </source>
</evidence>
<dbReference type="Pfam" id="PF00176">
    <property type="entry name" value="SNF2-rel_dom"/>
    <property type="match status" value="1"/>
</dbReference>
<dbReference type="GO" id="GO:0004386">
    <property type="term" value="F:helicase activity"/>
    <property type="evidence" value="ECO:0007669"/>
    <property type="project" value="UniProtKB-KW"/>
</dbReference>
<dbReference type="SUPFAM" id="SSF52540">
    <property type="entry name" value="P-loop containing nucleoside triphosphate hydrolases"/>
    <property type="match status" value="2"/>
</dbReference>
<dbReference type="PROSITE" id="PS51194">
    <property type="entry name" value="HELICASE_CTER"/>
    <property type="match status" value="1"/>
</dbReference>
<reference evidence="5 6" key="1">
    <citation type="submission" date="2017-02" db="EMBL/GenBank/DDBJ databases">
        <authorList>
            <person name="Peterson S.W."/>
        </authorList>
    </citation>
    <scope>NUCLEOTIDE SEQUENCE [LARGE SCALE GENOMIC DNA]</scope>
    <source>
        <strain evidence="5 6">LMG 22410</strain>
    </source>
</reference>
<dbReference type="PANTHER" id="PTHR45766:SF6">
    <property type="entry name" value="SWI_SNF-RELATED MATRIX-ASSOCIATED ACTIN-DEPENDENT REGULATOR OF CHROMATIN SUBFAMILY A-LIKE PROTEIN 1"/>
    <property type="match status" value="1"/>
</dbReference>
<feature type="domain" description="Helicase ATP-binding" evidence="3">
    <location>
        <begin position="227"/>
        <end position="386"/>
    </location>
</feature>
<keyword evidence="6" id="KW-1185">Reference proteome</keyword>
<dbReference type="OrthoDB" id="9760715at2"/>
<name>A0A1R4EYS1_9MICO</name>
<dbReference type="GO" id="GO:0005524">
    <property type="term" value="F:ATP binding"/>
    <property type="evidence" value="ECO:0007669"/>
    <property type="project" value="InterPro"/>
</dbReference>
<feature type="compositionally biased region" description="Acidic residues" evidence="2">
    <location>
        <begin position="125"/>
        <end position="141"/>
    </location>
</feature>
<dbReference type="PANTHER" id="PTHR45766">
    <property type="entry name" value="DNA ANNEALING HELICASE AND ENDONUCLEASE ZRANB3 FAMILY MEMBER"/>
    <property type="match status" value="1"/>
</dbReference>
<dbReference type="Proteomes" id="UP000195787">
    <property type="component" value="Unassembled WGS sequence"/>
</dbReference>
<proteinExistence type="predicted"/>
<dbReference type="Gene3D" id="3.40.50.300">
    <property type="entry name" value="P-loop containing nucleotide triphosphate hydrolases"/>
    <property type="match status" value="1"/>
</dbReference>
<dbReference type="InterPro" id="IPR038718">
    <property type="entry name" value="SNF2-like_sf"/>
</dbReference>
<keyword evidence="5" id="KW-0347">Helicase</keyword>
<evidence type="ECO:0000256" key="1">
    <source>
        <dbReference type="ARBA" id="ARBA00022801"/>
    </source>
</evidence>
<dbReference type="SMART" id="SM00490">
    <property type="entry name" value="HELICc"/>
    <property type="match status" value="1"/>
</dbReference>
<protein>
    <submittedName>
        <fullName evidence="5">Putative helicase regulator</fullName>
    </submittedName>
</protein>
<dbReference type="SMART" id="SM00487">
    <property type="entry name" value="DEXDc"/>
    <property type="match status" value="1"/>
</dbReference>
<dbReference type="GO" id="GO:0016787">
    <property type="term" value="F:hydrolase activity"/>
    <property type="evidence" value="ECO:0007669"/>
    <property type="project" value="UniProtKB-KW"/>
</dbReference>
<keyword evidence="5" id="KW-0547">Nucleotide-binding</keyword>
<dbReference type="GO" id="GO:0006281">
    <property type="term" value="P:DNA repair"/>
    <property type="evidence" value="ECO:0007669"/>
    <property type="project" value="TreeGrafter"/>
</dbReference>
<dbReference type="GO" id="GO:0031297">
    <property type="term" value="P:replication fork processing"/>
    <property type="evidence" value="ECO:0007669"/>
    <property type="project" value="TreeGrafter"/>
</dbReference>
<dbReference type="InterPro" id="IPR014001">
    <property type="entry name" value="Helicase_ATP-bd"/>
</dbReference>
<dbReference type="EMBL" id="FUHU01000009">
    <property type="protein sequence ID" value="SJM48756.1"/>
    <property type="molecule type" value="Genomic_DNA"/>
</dbReference>
<dbReference type="InterPro" id="IPR001650">
    <property type="entry name" value="Helicase_C-like"/>
</dbReference>